<dbReference type="SUPFAM" id="SSF51126">
    <property type="entry name" value="Pectin lyase-like"/>
    <property type="match status" value="1"/>
</dbReference>
<evidence type="ECO:0000259" key="3">
    <source>
        <dbReference type="Pfam" id="PF05048"/>
    </source>
</evidence>
<dbReference type="Pfam" id="PF05048">
    <property type="entry name" value="NosD"/>
    <property type="match status" value="1"/>
</dbReference>
<dbReference type="InterPro" id="IPR012334">
    <property type="entry name" value="Pectin_lyas_fold"/>
</dbReference>
<gene>
    <name evidence="4" type="ORF">GPICK_04995</name>
</gene>
<dbReference type="PANTHER" id="PTHR36453">
    <property type="entry name" value="SECRETED PROTEIN-RELATED"/>
    <property type="match status" value="1"/>
</dbReference>
<name>A0A0B5B8C2_9BACT</name>
<dbReference type="Proteomes" id="UP000057609">
    <property type="component" value="Chromosome"/>
</dbReference>
<evidence type="ECO:0000313" key="4">
    <source>
        <dbReference type="EMBL" id="AJE02807.1"/>
    </source>
</evidence>
<keyword evidence="2" id="KW-0732">Signal</keyword>
<dbReference type="HOGENOM" id="CLU_028103_0_0_7"/>
<reference evidence="4 5" key="1">
    <citation type="journal article" date="2015" name="Genome Announc.">
        <title>Complete Genome of Geobacter pickeringii G13T, a Metal-Reducing Isolate from Sedimentary Kaolin Deposits.</title>
        <authorList>
            <person name="Badalamenti J.P."/>
            <person name="Bond D.R."/>
        </authorList>
    </citation>
    <scope>NUCLEOTIDE SEQUENCE [LARGE SCALE GENOMIC DNA]</scope>
    <source>
        <strain evidence="4 5">G13</strain>
    </source>
</reference>
<organism evidence="4 5">
    <name type="scientific">Geobacter pickeringii</name>
    <dbReference type="NCBI Taxonomy" id="345632"/>
    <lineage>
        <taxon>Bacteria</taxon>
        <taxon>Pseudomonadati</taxon>
        <taxon>Thermodesulfobacteriota</taxon>
        <taxon>Desulfuromonadia</taxon>
        <taxon>Geobacterales</taxon>
        <taxon>Geobacteraceae</taxon>
        <taxon>Geobacter</taxon>
    </lineage>
</organism>
<accession>A0A0B5B8C2</accession>
<dbReference type="EMBL" id="CP009788">
    <property type="protein sequence ID" value="AJE02807.1"/>
    <property type="molecule type" value="Genomic_DNA"/>
</dbReference>
<feature type="domain" description="Periplasmic copper-binding protein NosD beta helix" evidence="3">
    <location>
        <begin position="327"/>
        <end position="439"/>
    </location>
</feature>
<dbReference type="InterPro" id="IPR007742">
    <property type="entry name" value="NosD_dom"/>
</dbReference>
<evidence type="ECO:0000313" key="5">
    <source>
        <dbReference type="Proteomes" id="UP000057609"/>
    </source>
</evidence>
<dbReference type="InterPro" id="IPR022441">
    <property type="entry name" value="Para_beta_helix_rpt-2"/>
</dbReference>
<dbReference type="NCBIfam" id="TIGR03804">
    <property type="entry name" value="para_beta_helix"/>
    <property type="match status" value="2"/>
</dbReference>
<feature type="signal peptide" evidence="2">
    <location>
        <begin position="1"/>
        <end position="17"/>
    </location>
</feature>
<dbReference type="Gene3D" id="2.160.20.10">
    <property type="entry name" value="Single-stranded right-handed beta-helix, Pectin lyase-like"/>
    <property type="match status" value="2"/>
</dbReference>
<feature type="region of interest" description="Disordered" evidence="1">
    <location>
        <begin position="491"/>
        <end position="511"/>
    </location>
</feature>
<dbReference type="InterPro" id="IPR006626">
    <property type="entry name" value="PbH1"/>
</dbReference>
<sequence>MLLITAITLLPCGMAAAGDLYVDAGHRRASDRNGGTKRTLPCRTISAAVARAGPGDTVWIAGGTYRETITLPRSGRGPRSRIRLCAAPGAEVTIKGSDPVTGWLPQGRGIWKRNGWPVNSQQLFVDGAPLSQTGATSPFNTIRRGNQPILPTRGKGAGDMAAGSFFYDVRERVLYLRLSDGSDPNRRLVEASVRDHIIPAGDASFIELRNLKFSHSNISSVPRMMGMVNVGGKSWVVAGCSFTYGDFAGLNITGEGHRIIGNVCNHNGNVGISLNGSDGAHGWRPYPGRPPQDIVLEGNETSYNNYRGFYPFFQGGGLKGANSCTGIRISRHTAVGNNGTGLWFDIFCREITVEASLVKRNLRGIEFEISDGALLAGNLITGNTLQGIYISASSGVTVENNTLTGNGYGIVVHGLPRPEHPELRNNRLRNNIIAESVTAELVIYHHPPETAGNSSDYNRYYRRGGSARISWTHTPRYDITHHTLESFSRETGLEAHSRWDGPLLPETAPTP</sequence>
<feature type="chain" id="PRO_5002113546" description="Periplasmic copper-binding protein NosD beta helix domain-containing protein" evidence="2">
    <location>
        <begin position="18"/>
        <end position="511"/>
    </location>
</feature>
<dbReference type="InterPro" id="IPR011050">
    <property type="entry name" value="Pectin_lyase_fold/virulence"/>
</dbReference>
<dbReference type="SMART" id="SM00710">
    <property type="entry name" value="PbH1"/>
    <property type="match status" value="4"/>
</dbReference>
<dbReference type="AlphaFoldDB" id="A0A0B5B8C2"/>
<proteinExistence type="predicted"/>
<evidence type="ECO:0000256" key="2">
    <source>
        <dbReference type="SAM" id="SignalP"/>
    </source>
</evidence>
<keyword evidence="5" id="KW-1185">Reference proteome</keyword>
<protein>
    <recommendedName>
        <fullName evidence="3">Periplasmic copper-binding protein NosD beta helix domain-containing protein</fullName>
    </recommendedName>
</protein>
<evidence type="ECO:0000256" key="1">
    <source>
        <dbReference type="SAM" id="MobiDB-lite"/>
    </source>
</evidence>
<dbReference type="PANTHER" id="PTHR36453:SF1">
    <property type="entry name" value="RIGHT HANDED BETA HELIX DOMAIN-CONTAINING PROTEIN"/>
    <property type="match status" value="1"/>
</dbReference>
<dbReference type="KEGG" id="gpi:GPICK_04995"/>